<evidence type="ECO:0000259" key="1">
    <source>
        <dbReference type="Pfam" id="PF03108"/>
    </source>
</evidence>
<reference evidence="3" key="1">
    <citation type="journal article" date="2023" name="Plant J.">
        <title>Genome sequences and population genomics provide insights into the demographic history, inbreeding, and mutation load of two 'living fossil' tree species of Dipteronia.</title>
        <authorList>
            <person name="Feng Y."/>
            <person name="Comes H.P."/>
            <person name="Chen J."/>
            <person name="Zhu S."/>
            <person name="Lu R."/>
            <person name="Zhang X."/>
            <person name="Li P."/>
            <person name="Qiu J."/>
            <person name="Olsen K.M."/>
            <person name="Qiu Y."/>
        </authorList>
    </citation>
    <scope>NUCLEOTIDE SEQUENCE</scope>
    <source>
        <strain evidence="3">NBL</strain>
    </source>
</reference>
<dbReference type="EMBL" id="JANJYJ010000001">
    <property type="protein sequence ID" value="KAK3228517.1"/>
    <property type="molecule type" value="Genomic_DNA"/>
</dbReference>
<organism evidence="3 4">
    <name type="scientific">Dipteronia sinensis</name>
    <dbReference type="NCBI Taxonomy" id="43782"/>
    <lineage>
        <taxon>Eukaryota</taxon>
        <taxon>Viridiplantae</taxon>
        <taxon>Streptophyta</taxon>
        <taxon>Embryophyta</taxon>
        <taxon>Tracheophyta</taxon>
        <taxon>Spermatophyta</taxon>
        <taxon>Magnoliopsida</taxon>
        <taxon>eudicotyledons</taxon>
        <taxon>Gunneridae</taxon>
        <taxon>Pentapetalae</taxon>
        <taxon>rosids</taxon>
        <taxon>malvids</taxon>
        <taxon>Sapindales</taxon>
        <taxon>Sapindaceae</taxon>
        <taxon>Hippocastanoideae</taxon>
        <taxon>Acereae</taxon>
        <taxon>Dipteronia</taxon>
    </lineage>
</organism>
<evidence type="ECO:0000313" key="4">
    <source>
        <dbReference type="Proteomes" id="UP001281410"/>
    </source>
</evidence>
<comment type="caution">
    <text evidence="3">The sequence shown here is derived from an EMBL/GenBank/DDBJ whole genome shotgun (WGS) entry which is preliminary data.</text>
</comment>
<proteinExistence type="predicted"/>
<dbReference type="PANTHER" id="PTHR31973">
    <property type="entry name" value="POLYPROTEIN, PUTATIVE-RELATED"/>
    <property type="match status" value="1"/>
</dbReference>
<dbReference type="AlphaFoldDB" id="A0AAE0EI02"/>
<dbReference type="InterPro" id="IPR018289">
    <property type="entry name" value="MULE_transposase_dom"/>
</dbReference>
<feature type="domain" description="Transposase MuDR plant" evidence="1">
    <location>
        <begin position="2"/>
        <end position="60"/>
    </location>
</feature>
<name>A0AAE0EI02_9ROSI</name>
<dbReference type="Pfam" id="PF10551">
    <property type="entry name" value="MULE"/>
    <property type="match status" value="1"/>
</dbReference>
<dbReference type="PANTHER" id="PTHR31973:SF187">
    <property type="entry name" value="MUTATOR TRANSPOSASE MUDRA PROTEIN"/>
    <property type="match status" value="1"/>
</dbReference>
<dbReference type="Pfam" id="PF03108">
    <property type="entry name" value="DBD_Tnp_Mut"/>
    <property type="match status" value="1"/>
</dbReference>
<evidence type="ECO:0008006" key="5">
    <source>
        <dbReference type="Google" id="ProtNLM"/>
    </source>
</evidence>
<keyword evidence="4" id="KW-1185">Reference proteome</keyword>
<evidence type="ECO:0000313" key="3">
    <source>
        <dbReference type="EMBL" id="KAK3228517.1"/>
    </source>
</evidence>
<dbReference type="InterPro" id="IPR004332">
    <property type="entry name" value="Transposase_MuDR"/>
</dbReference>
<dbReference type="Proteomes" id="UP001281410">
    <property type="component" value="Unassembled WGS sequence"/>
</dbReference>
<feature type="domain" description="MULE transposase" evidence="2">
    <location>
        <begin position="194"/>
        <end position="289"/>
    </location>
</feature>
<accession>A0AAE0EI02</accession>
<evidence type="ECO:0000259" key="2">
    <source>
        <dbReference type="Pfam" id="PF10551"/>
    </source>
</evidence>
<protein>
    <recommendedName>
        <fullName evidence="5">MULE transposase domain-containing protein</fullName>
    </recommendedName>
</protein>
<sequence>MEFSSAVVFRKAIRAHSVKHRRVVKFKKNDPNRIRVVCKDEGCKWFVFASWLSDHKTFMIKSLLDDHPCVMSFKNKFVSSKFIAEKYVGQWKVNPDWNFTGMAEQLQNDTNVDASKWQYYRARSVAREMIQGSVNEQYSKLWEYCAEIKRMNPDSLVIIKCSTAVGGANPRFQRLYICLSDLKNGWKEGCGPILGLDGCFIKGHHVGQLLTTIGVNPNNQMYPVAYALVESECRETWLWFLELLGVDLELNNSHRIVWIIDKQKGLIDTIRELFPHSEHRFCVKHFYNNFKASHRGLMLKQLL</sequence>
<gene>
    <name evidence="3" type="ORF">Dsin_000398</name>
</gene>